<sequence>MQRIGKYSIIKNGEFKQDEADVVILDSNVLIDIDKFYYRGASSQSREDLRALLHEFRKVDDLDYRYALMETCFKRTKCDAAHAVRMRNAIREMWIEDLEKIDMMLACESVIAGEGEVRSENLFMESIFANIIKLPDVFYVMYGTNLHMIMMYEKNQKDRGKAYSEHCRWVREELNCVSAYPRMVARSLFLGQSEENGRARALLKIDKKRMSIEDKAWNSAWDCFFMFVLDAYRMGEVGIVDEKWEGLPARVVLITARDQVWIDSMSHFCGYGQKGKKKLPFLQNTLHIRKDYLETAHKEEELDQGHHCRVLDEGGDINNVFEAIVRLENELNILPRTIFDIG</sequence>
<evidence type="ECO:0008006" key="3">
    <source>
        <dbReference type="Google" id="ProtNLM"/>
    </source>
</evidence>
<organism evidence="1 2">
    <name type="scientific">Bifidobacterium anseris</name>
    <dbReference type="NCBI Taxonomy" id="2020963"/>
    <lineage>
        <taxon>Bacteria</taxon>
        <taxon>Bacillati</taxon>
        <taxon>Actinomycetota</taxon>
        <taxon>Actinomycetes</taxon>
        <taxon>Bifidobacteriales</taxon>
        <taxon>Bifidobacteriaceae</taxon>
        <taxon>Bifidobacterium</taxon>
    </lineage>
</organism>
<dbReference type="AlphaFoldDB" id="A0A2N5J2Z0"/>
<dbReference type="Proteomes" id="UP000234935">
    <property type="component" value="Unassembled WGS sequence"/>
</dbReference>
<gene>
    <name evidence="1" type="ORF">CGZ88_0715</name>
</gene>
<reference evidence="1 2" key="1">
    <citation type="submission" date="2017-07" db="EMBL/GenBank/DDBJ databases">
        <title>Bifidobacterium novel species.</title>
        <authorList>
            <person name="Lugli G.A."/>
            <person name="Milani C."/>
            <person name="Duranti S."/>
            <person name="Mangifesta M."/>
        </authorList>
    </citation>
    <scope>NUCLEOTIDE SEQUENCE [LARGE SCALE GENOMIC DNA]</scope>
    <source>
        <strain evidence="2">Goo31D</strain>
    </source>
</reference>
<protein>
    <recommendedName>
        <fullName evidence="3">PIN like domain-containing protein</fullName>
    </recommendedName>
</protein>
<name>A0A2N5J2Z0_9BIFI</name>
<evidence type="ECO:0000313" key="2">
    <source>
        <dbReference type="Proteomes" id="UP000234935"/>
    </source>
</evidence>
<comment type="caution">
    <text evidence="1">The sequence shown here is derived from an EMBL/GenBank/DDBJ whole genome shotgun (WGS) entry which is preliminary data.</text>
</comment>
<proteinExistence type="predicted"/>
<accession>A0A2N5J2Z0</accession>
<dbReference type="OrthoDB" id="2595837at2"/>
<keyword evidence="2" id="KW-1185">Reference proteome</keyword>
<evidence type="ECO:0000313" key="1">
    <source>
        <dbReference type="EMBL" id="PLS28553.1"/>
    </source>
</evidence>
<dbReference type="RefSeq" id="WP_133120888.1">
    <property type="nucleotide sequence ID" value="NZ_NMYC01000001.1"/>
</dbReference>
<dbReference type="EMBL" id="NMYC01000001">
    <property type="protein sequence ID" value="PLS28553.1"/>
    <property type="molecule type" value="Genomic_DNA"/>
</dbReference>